<dbReference type="STRING" id="479432.Sros_6935"/>
<protein>
    <submittedName>
        <fullName evidence="1">Uncharacterized protein</fullName>
    </submittedName>
</protein>
<evidence type="ECO:0000313" key="2">
    <source>
        <dbReference type="Proteomes" id="UP000002029"/>
    </source>
</evidence>
<keyword evidence="2" id="KW-1185">Reference proteome</keyword>
<dbReference type="AlphaFoldDB" id="D2B7B1"/>
<dbReference type="HOGENOM" id="CLU_2774269_0_0_11"/>
<sequence>MKIPILSPGSFNVTAMFSPAIVAGAVLCSAVIGGHSAPAAEGGPWGVESQFAAAGTPWGSASTDGTTWD</sequence>
<name>D2B7B1_STRRD</name>
<proteinExistence type="predicted"/>
<dbReference type="KEGG" id="sro:Sros_6935"/>
<dbReference type="Proteomes" id="UP000002029">
    <property type="component" value="Chromosome"/>
</dbReference>
<gene>
    <name evidence="1" type="ordered locus">Sros_6935</name>
</gene>
<reference evidence="1 2" key="1">
    <citation type="journal article" date="2010" name="Stand. Genomic Sci.">
        <title>Complete genome sequence of Streptosporangium roseum type strain (NI 9100).</title>
        <authorList>
            <person name="Nolan M."/>
            <person name="Sikorski J."/>
            <person name="Jando M."/>
            <person name="Lucas S."/>
            <person name="Lapidus A."/>
            <person name="Glavina Del Rio T."/>
            <person name="Chen F."/>
            <person name="Tice H."/>
            <person name="Pitluck S."/>
            <person name="Cheng J.F."/>
            <person name="Chertkov O."/>
            <person name="Sims D."/>
            <person name="Meincke L."/>
            <person name="Brettin T."/>
            <person name="Han C."/>
            <person name="Detter J.C."/>
            <person name="Bruce D."/>
            <person name="Goodwin L."/>
            <person name="Land M."/>
            <person name="Hauser L."/>
            <person name="Chang Y.J."/>
            <person name="Jeffries C.D."/>
            <person name="Ivanova N."/>
            <person name="Mavromatis K."/>
            <person name="Mikhailova N."/>
            <person name="Chen A."/>
            <person name="Palaniappan K."/>
            <person name="Chain P."/>
            <person name="Rohde M."/>
            <person name="Goker M."/>
            <person name="Bristow J."/>
            <person name="Eisen J.A."/>
            <person name="Markowitz V."/>
            <person name="Hugenholtz P."/>
            <person name="Kyrpides N.C."/>
            <person name="Klenk H.P."/>
        </authorList>
    </citation>
    <scope>NUCLEOTIDE SEQUENCE [LARGE SCALE GENOMIC DNA]</scope>
    <source>
        <strain evidence="2">ATCC 12428 / DSM 43021 / JCM 3005 / NI 9100</strain>
    </source>
</reference>
<organism evidence="1 2">
    <name type="scientific">Streptosporangium roseum (strain ATCC 12428 / DSM 43021 / JCM 3005 / KCTC 9067 / NCIMB 10171 / NRRL 2505 / NI 9100)</name>
    <dbReference type="NCBI Taxonomy" id="479432"/>
    <lineage>
        <taxon>Bacteria</taxon>
        <taxon>Bacillati</taxon>
        <taxon>Actinomycetota</taxon>
        <taxon>Actinomycetes</taxon>
        <taxon>Streptosporangiales</taxon>
        <taxon>Streptosporangiaceae</taxon>
        <taxon>Streptosporangium</taxon>
    </lineage>
</organism>
<accession>D2B7B1</accession>
<evidence type="ECO:0000313" key="1">
    <source>
        <dbReference type="EMBL" id="ACZ89636.1"/>
    </source>
</evidence>
<dbReference type="EMBL" id="CP001814">
    <property type="protein sequence ID" value="ACZ89636.1"/>
    <property type="molecule type" value="Genomic_DNA"/>
</dbReference>